<organism evidence="1 2">
    <name type="scientific">Streptomyces silvisoli</name>
    <dbReference type="NCBI Taxonomy" id="3034235"/>
    <lineage>
        <taxon>Bacteria</taxon>
        <taxon>Bacillati</taxon>
        <taxon>Actinomycetota</taxon>
        <taxon>Actinomycetes</taxon>
        <taxon>Kitasatosporales</taxon>
        <taxon>Streptomycetaceae</taxon>
        <taxon>Streptomyces</taxon>
    </lineage>
</organism>
<evidence type="ECO:0000313" key="1">
    <source>
        <dbReference type="EMBL" id="MDF3289801.1"/>
    </source>
</evidence>
<evidence type="ECO:0000313" key="2">
    <source>
        <dbReference type="Proteomes" id="UP001216579"/>
    </source>
</evidence>
<sequence>MLKPHPLVLRNLLERYESLAGRSVNTAEPIGVRRELEDVTYTLCVSTGTRDVRSAVAAARGMLEEAFAASVAPVEPRTPSITTAA</sequence>
<accession>A0ABT5ZJ05</accession>
<gene>
    <name evidence="1" type="ORF">P3G67_11240</name>
</gene>
<dbReference type="InterPro" id="IPR033457">
    <property type="entry name" value="DUF5133"/>
</dbReference>
<protein>
    <submittedName>
        <fullName evidence="1">DUF5133 domain-containing protein</fullName>
    </submittedName>
</protein>
<comment type="caution">
    <text evidence="1">The sequence shown here is derived from an EMBL/GenBank/DDBJ whole genome shotgun (WGS) entry which is preliminary data.</text>
</comment>
<proteinExistence type="predicted"/>
<name>A0ABT5ZJ05_9ACTN</name>
<dbReference type="EMBL" id="JARJBC010000005">
    <property type="protein sequence ID" value="MDF3289801.1"/>
    <property type="molecule type" value="Genomic_DNA"/>
</dbReference>
<reference evidence="1 2" key="1">
    <citation type="submission" date="2023-03" db="EMBL/GenBank/DDBJ databases">
        <title>Draft genome sequence of Streptomyces sp. RB6PN23 isolated from peat swamp forest in Thailand.</title>
        <authorList>
            <person name="Klaysubun C."/>
            <person name="Duangmal K."/>
        </authorList>
    </citation>
    <scope>NUCLEOTIDE SEQUENCE [LARGE SCALE GENOMIC DNA]</scope>
    <source>
        <strain evidence="1 2">RB6PN23</strain>
    </source>
</reference>
<keyword evidence="2" id="KW-1185">Reference proteome</keyword>
<dbReference type="Pfam" id="PF17196">
    <property type="entry name" value="DUF5133"/>
    <property type="match status" value="1"/>
</dbReference>
<dbReference type="Proteomes" id="UP001216579">
    <property type="component" value="Unassembled WGS sequence"/>
</dbReference>